<reference evidence="2 3" key="1">
    <citation type="journal article" date="2010" name="Int. J. Syst. Evol. Microbiol.">
        <title>Bacillus horneckiae sp. nov., isolated from a spacecraft-assembly clean room.</title>
        <authorList>
            <person name="Vaishampayan P."/>
            <person name="Probst A."/>
            <person name="Krishnamurthi S."/>
            <person name="Ghosh S."/>
            <person name="Osman S."/>
            <person name="McDowall A."/>
            <person name="Ruckmani A."/>
            <person name="Mayilraj S."/>
            <person name="Venkateswaran K."/>
        </authorList>
    </citation>
    <scope>NUCLEOTIDE SEQUENCE [LARGE SCALE GENOMIC DNA]</scope>
    <source>
        <strain evidence="3">1PO1SC</strain>
    </source>
</reference>
<evidence type="ECO:0000313" key="3">
    <source>
        <dbReference type="Proteomes" id="UP000233343"/>
    </source>
</evidence>
<dbReference type="AlphaFoldDB" id="A0A2N0ZLH8"/>
<keyword evidence="1" id="KW-1133">Transmembrane helix</keyword>
<name>A0A2N0ZLH8_9BACI</name>
<dbReference type="Proteomes" id="UP000233343">
    <property type="component" value="Unassembled WGS sequence"/>
</dbReference>
<keyword evidence="1" id="KW-0812">Transmembrane</keyword>
<organism evidence="2 3">
    <name type="scientific">Cytobacillus horneckiae</name>
    <dbReference type="NCBI Taxonomy" id="549687"/>
    <lineage>
        <taxon>Bacteria</taxon>
        <taxon>Bacillati</taxon>
        <taxon>Bacillota</taxon>
        <taxon>Bacilli</taxon>
        <taxon>Bacillales</taxon>
        <taxon>Bacillaceae</taxon>
        <taxon>Cytobacillus</taxon>
    </lineage>
</organism>
<evidence type="ECO:0000256" key="1">
    <source>
        <dbReference type="SAM" id="Phobius"/>
    </source>
</evidence>
<evidence type="ECO:0000313" key="2">
    <source>
        <dbReference type="EMBL" id="PKG30336.1"/>
    </source>
</evidence>
<dbReference type="RefSeq" id="WP_066199468.1">
    <property type="nucleotide sequence ID" value="NZ_JAMAUX010000002.1"/>
</dbReference>
<feature type="transmembrane region" description="Helical" evidence="1">
    <location>
        <begin position="102"/>
        <end position="129"/>
    </location>
</feature>
<keyword evidence="3" id="KW-1185">Reference proteome</keyword>
<feature type="transmembrane region" description="Helical" evidence="1">
    <location>
        <begin position="67"/>
        <end position="90"/>
    </location>
</feature>
<accession>A0A2N0ZLH8</accession>
<sequence length="133" mass="15387">MKRESTSSMISIYEEVNKYEKSLMGEEWVKQKKVINYWLILFSMVLFGKSFVFYGSAALVLDVDPSIIIAIIVMIILMINIGQLFHIYYINRLIKNGKVKGFWWKQLVIASVIGLLVAFVMMFVMILYITSGI</sequence>
<gene>
    <name evidence="2" type="ORF">CWS20_04910</name>
</gene>
<proteinExistence type="predicted"/>
<protein>
    <submittedName>
        <fullName evidence="2">Uncharacterized protein</fullName>
    </submittedName>
</protein>
<feature type="transmembrane region" description="Helical" evidence="1">
    <location>
        <begin position="37"/>
        <end position="61"/>
    </location>
</feature>
<keyword evidence="1" id="KW-0472">Membrane</keyword>
<dbReference type="EMBL" id="PISD01000008">
    <property type="protein sequence ID" value="PKG30336.1"/>
    <property type="molecule type" value="Genomic_DNA"/>
</dbReference>
<comment type="caution">
    <text evidence="2">The sequence shown here is derived from an EMBL/GenBank/DDBJ whole genome shotgun (WGS) entry which is preliminary data.</text>
</comment>